<dbReference type="InterPro" id="IPR013321">
    <property type="entry name" value="Arc_rbn_hlx_hlx"/>
</dbReference>
<name>V6DKW5_9LACO</name>
<reference evidence="1" key="2">
    <citation type="journal article" date="2014" name="Genome Announc.">
        <title>Draft Genome Sequence of a Novel Lactobacillus salivarius Strain Isolated from Piglet.</title>
        <authorList>
            <person name="Mackenzie D.A."/>
            <person name="McLay K."/>
            <person name="Roos S."/>
            <person name="Walter J."/>
            <person name="Swarbreck D."/>
            <person name="Drou N."/>
            <person name="Crossman L.C."/>
            <person name="Juge N."/>
        </authorList>
    </citation>
    <scope>NUCLEOTIDE SEQUENCE [LARGE SCALE GENOMIC DNA]</scope>
    <source>
        <strain>cp400</strain>
    </source>
</reference>
<dbReference type="AlphaFoldDB" id="V6DKW5"/>
<comment type="caution">
    <text evidence="1">The sequence shown here is derived from an EMBL/GenBank/DDBJ whole genome shotgun (WGS) entry which is preliminary data.</text>
</comment>
<gene>
    <name evidence="1" type="ORF">LSCP400_00731</name>
</gene>
<dbReference type="SUPFAM" id="SSF47598">
    <property type="entry name" value="Ribbon-helix-helix"/>
    <property type="match status" value="1"/>
</dbReference>
<dbReference type="GO" id="GO:0006355">
    <property type="term" value="P:regulation of DNA-templated transcription"/>
    <property type="evidence" value="ECO:0007669"/>
    <property type="project" value="InterPro"/>
</dbReference>
<dbReference type="Gene3D" id="1.10.1220.10">
    <property type="entry name" value="Met repressor-like"/>
    <property type="match status" value="1"/>
</dbReference>
<organism evidence="1">
    <name type="scientific">Ligilactobacillus salivarius cp400</name>
    <dbReference type="NCBI Taxonomy" id="1273133"/>
    <lineage>
        <taxon>Bacteria</taxon>
        <taxon>Bacillati</taxon>
        <taxon>Bacillota</taxon>
        <taxon>Bacilli</taxon>
        <taxon>Lactobacillales</taxon>
        <taxon>Lactobacillaceae</taxon>
        <taxon>Ligilactobacillus</taxon>
    </lineage>
</organism>
<dbReference type="InterPro" id="IPR010985">
    <property type="entry name" value="Ribbon_hlx_hlx"/>
</dbReference>
<evidence type="ECO:0000313" key="1">
    <source>
        <dbReference type="EMBL" id="CDK34276.1"/>
    </source>
</evidence>
<reference evidence="1" key="1">
    <citation type="submission" date="2013-10" db="EMBL/GenBank/DDBJ databases">
        <authorList>
            <person name="Crossman L."/>
        </authorList>
    </citation>
    <scope>NUCLEOTIDE SEQUENCE</scope>
</reference>
<protein>
    <recommendedName>
        <fullName evidence="2">Arc-like DNA binding domain-containing protein</fullName>
    </recommendedName>
</protein>
<proteinExistence type="predicted"/>
<accession>V6DKW5</accession>
<evidence type="ECO:0008006" key="2">
    <source>
        <dbReference type="Google" id="ProtNLM"/>
    </source>
</evidence>
<dbReference type="EMBL" id="CBVR010000001">
    <property type="protein sequence ID" value="CDK34276.1"/>
    <property type="molecule type" value="Genomic_DNA"/>
</dbReference>
<sequence length="42" mass="5042">MNKRKRVTVVFPEELHEKLKKKTKRIGMSMNTYILLVLQKVI</sequence>